<proteinExistence type="inferred from homology"/>
<feature type="non-terminal residue" evidence="2">
    <location>
        <position position="234"/>
    </location>
</feature>
<dbReference type="GO" id="GO:0004497">
    <property type="term" value="F:monooxygenase activity"/>
    <property type="evidence" value="ECO:0007669"/>
    <property type="project" value="InterPro"/>
</dbReference>
<sequence>AAAEYAQQIPVRVIGHILGVPEDMAGTFTEWVRDVLEFAHDPERRRRGIVGIIQYLDGAINEREETPTDDFISELIQSDHDGEPITRDVVMGMCALLLIAGIDTTWSSIGSTMWHLATHPDDRRRLIAEPELMPTAIEEFLRAYAPVTMARRLVEDVEYKGCPIKAEERILMNFPAANRDPEVFERPDDVILDRQQNRHLAFGAGIHRCAGSNLARMELRVAVEEWLARVPEFE</sequence>
<dbReference type="Pfam" id="PF00067">
    <property type="entry name" value="p450"/>
    <property type="match status" value="1"/>
</dbReference>
<dbReference type="InterPro" id="IPR002397">
    <property type="entry name" value="Cyt_P450_B"/>
</dbReference>
<gene>
    <name evidence="2" type="ORF">S01H1_76857</name>
</gene>
<evidence type="ECO:0000256" key="1">
    <source>
        <dbReference type="ARBA" id="ARBA00010617"/>
    </source>
</evidence>
<comment type="caution">
    <text evidence="2">The sequence shown here is derived from an EMBL/GenBank/DDBJ whole genome shotgun (WGS) entry which is preliminary data.</text>
</comment>
<evidence type="ECO:0000313" key="2">
    <source>
        <dbReference type="EMBL" id="GAG47179.1"/>
    </source>
</evidence>
<dbReference type="PRINTS" id="PR00359">
    <property type="entry name" value="BP450"/>
</dbReference>
<feature type="non-terminal residue" evidence="2">
    <location>
        <position position="1"/>
    </location>
</feature>
<dbReference type="InterPro" id="IPR036396">
    <property type="entry name" value="Cyt_P450_sf"/>
</dbReference>
<dbReference type="PRINTS" id="PR00385">
    <property type="entry name" value="P450"/>
</dbReference>
<dbReference type="SUPFAM" id="SSF48264">
    <property type="entry name" value="Cytochrome P450"/>
    <property type="match status" value="1"/>
</dbReference>
<evidence type="ECO:0008006" key="3">
    <source>
        <dbReference type="Google" id="ProtNLM"/>
    </source>
</evidence>
<accession>X0XV41</accession>
<dbReference type="PANTHER" id="PTHR46696">
    <property type="entry name" value="P450, PUTATIVE (EUROFUNG)-RELATED"/>
    <property type="match status" value="1"/>
</dbReference>
<protein>
    <recommendedName>
        <fullName evidence="3">Cytochrome P450</fullName>
    </recommendedName>
</protein>
<dbReference type="PANTHER" id="PTHR46696:SF6">
    <property type="entry name" value="P450, PUTATIVE (EUROFUNG)-RELATED"/>
    <property type="match status" value="1"/>
</dbReference>
<name>X0XV41_9ZZZZ</name>
<dbReference type="GO" id="GO:0020037">
    <property type="term" value="F:heme binding"/>
    <property type="evidence" value="ECO:0007669"/>
    <property type="project" value="InterPro"/>
</dbReference>
<dbReference type="EMBL" id="BARS01051623">
    <property type="protein sequence ID" value="GAG47179.1"/>
    <property type="molecule type" value="Genomic_DNA"/>
</dbReference>
<organism evidence="2">
    <name type="scientific">marine sediment metagenome</name>
    <dbReference type="NCBI Taxonomy" id="412755"/>
    <lineage>
        <taxon>unclassified sequences</taxon>
        <taxon>metagenomes</taxon>
        <taxon>ecological metagenomes</taxon>
    </lineage>
</organism>
<reference evidence="2" key="1">
    <citation type="journal article" date="2014" name="Front. Microbiol.">
        <title>High frequency of phylogenetically diverse reductive dehalogenase-homologous genes in deep subseafloor sedimentary metagenomes.</title>
        <authorList>
            <person name="Kawai M."/>
            <person name="Futagami T."/>
            <person name="Toyoda A."/>
            <person name="Takaki Y."/>
            <person name="Nishi S."/>
            <person name="Hori S."/>
            <person name="Arai W."/>
            <person name="Tsubouchi T."/>
            <person name="Morono Y."/>
            <person name="Uchiyama I."/>
            <person name="Ito T."/>
            <person name="Fujiyama A."/>
            <person name="Inagaki F."/>
            <person name="Takami H."/>
        </authorList>
    </citation>
    <scope>NUCLEOTIDE SEQUENCE</scope>
    <source>
        <strain evidence="2">Expedition CK06-06</strain>
    </source>
</reference>
<dbReference type="AlphaFoldDB" id="X0XV41"/>
<comment type="similarity">
    <text evidence="1">Belongs to the cytochrome P450 family.</text>
</comment>
<dbReference type="GO" id="GO:0016705">
    <property type="term" value="F:oxidoreductase activity, acting on paired donors, with incorporation or reduction of molecular oxygen"/>
    <property type="evidence" value="ECO:0007669"/>
    <property type="project" value="InterPro"/>
</dbReference>
<dbReference type="InterPro" id="IPR001128">
    <property type="entry name" value="Cyt_P450"/>
</dbReference>
<dbReference type="GO" id="GO:0005506">
    <property type="term" value="F:iron ion binding"/>
    <property type="evidence" value="ECO:0007669"/>
    <property type="project" value="InterPro"/>
</dbReference>
<dbReference type="Gene3D" id="1.10.630.10">
    <property type="entry name" value="Cytochrome P450"/>
    <property type="match status" value="1"/>
</dbReference>
<dbReference type="InterPro" id="IPR017972">
    <property type="entry name" value="Cyt_P450_CS"/>
</dbReference>
<dbReference type="PROSITE" id="PS00086">
    <property type="entry name" value="CYTOCHROME_P450"/>
    <property type="match status" value="1"/>
</dbReference>